<evidence type="ECO:0000259" key="1">
    <source>
        <dbReference type="Pfam" id="PF25963"/>
    </source>
</evidence>
<accession>A0A7H4MS12</accession>
<dbReference type="Proteomes" id="UP000254545">
    <property type="component" value="Unassembled WGS sequence"/>
</dbReference>
<evidence type="ECO:0000313" key="3">
    <source>
        <dbReference type="Proteomes" id="UP000254545"/>
    </source>
</evidence>
<protein>
    <submittedName>
        <fullName evidence="2">Tripartite multidrug resistance system inner membrane protein</fullName>
    </submittedName>
</protein>
<dbReference type="SUPFAM" id="SSF111369">
    <property type="entry name" value="HlyD-like secretion proteins"/>
    <property type="match status" value="1"/>
</dbReference>
<evidence type="ECO:0000313" key="2">
    <source>
        <dbReference type="EMBL" id="STS93112.1"/>
    </source>
</evidence>
<dbReference type="PANTHER" id="PTHR30367:SF1">
    <property type="entry name" value="MULTIDRUG RESISTANCE PROTEIN MDTN"/>
    <property type="match status" value="1"/>
</dbReference>
<name>A0A7H4MS12_KLEVA</name>
<sequence>MTGVDAMVAQRAGILAQIALAELHLEFTEVRAPFNGVVVALKTTVGQYASALKPVFTLLDDDRWYVIANFRETDLNNVRPGVAARITVMTNHNRTFNGVVDSVGSGVLPEGGSVIEGLPLIQKSINWVHVSQRFPVKIAVSDPDPALFRMGASASAVLQP</sequence>
<reference evidence="2 3" key="1">
    <citation type="submission" date="2018-06" db="EMBL/GenBank/DDBJ databases">
        <authorList>
            <consortium name="Pathogen Informatics"/>
            <person name="Doyle S."/>
        </authorList>
    </citation>
    <scope>NUCLEOTIDE SEQUENCE [LARGE SCALE GENOMIC DNA]</scope>
    <source>
        <strain evidence="2 3">NCTC9177</strain>
    </source>
</reference>
<dbReference type="InterPro" id="IPR050393">
    <property type="entry name" value="MFP_Efflux_Pump"/>
</dbReference>
<dbReference type="AlphaFoldDB" id="A0A7H4MS12"/>
<dbReference type="Gene3D" id="2.40.30.170">
    <property type="match status" value="1"/>
</dbReference>
<feature type="domain" description="p-hydroxybenzoic acid efflux pump subunit AaeA-like beta-barrel" evidence="1">
    <location>
        <begin position="64"/>
        <end position="156"/>
    </location>
</feature>
<proteinExistence type="predicted"/>
<dbReference type="InterPro" id="IPR058634">
    <property type="entry name" value="AaeA-lik-b-barrel"/>
</dbReference>
<gene>
    <name evidence="2" type="primary">yibH_9</name>
    <name evidence="2" type="ORF">NCTC9177_07080</name>
</gene>
<organism evidence="2 3">
    <name type="scientific">Klebsiella variicola</name>
    <dbReference type="NCBI Taxonomy" id="244366"/>
    <lineage>
        <taxon>Bacteria</taxon>
        <taxon>Pseudomonadati</taxon>
        <taxon>Pseudomonadota</taxon>
        <taxon>Gammaproteobacteria</taxon>
        <taxon>Enterobacterales</taxon>
        <taxon>Enterobacteriaceae</taxon>
        <taxon>Klebsiella/Raoultella group</taxon>
        <taxon>Klebsiella</taxon>
        <taxon>Klebsiella pneumoniae complex</taxon>
    </lineage>
</organism>
<dbReference type="Pfam" id="PF25963">
    <property type="entry name" value="Beta-barrel_AAEA"/>
    <property type="match status" value="1"/>
</dbReference>
<dbReference type="EMBL" id="UGKR01000003">
    <property type="protein sequence ID" value="STS93112.1"/>
    <property type="molecule type" value="Genomic_DNA"/>
</dbReference>
<dbReference type="PANTHER" id="PTHR30367">
    <property type="entry name" value="P-HYDROXYBENZOIC ACID EFFLUX PUMP SUBUNIT AAEA-RELATED"/>
    <property type="match status" value="1"/>
</dbReference>
<comment type="caution">
    <text evidence="2">The sequence shown here is derived from an EMBL/GenBank/DDBJ whole genome shotgun (WGS) entry which is preliminary data.</text>
</comment>